<feature type="domain" description="Major facilitator superfamily (MFS) profile" evidence="9">
    <location>
        <begin position="920"/>
        <end position="1358"/>
    </location>
</feature>
<dbReference type="Proteomes" id="UP000720189">
    <property type="component" value="Unassembled WGS sequence"/>
</dbReference>
<sequence>MAPARISHDPVLRREPATHSRDFQHRTLNSDLCVCGGGLAGTIAAIAAARNGVSVILIQDRPVLGGNASSEVRLWILGATSHMFNNNRYAREGGLVDEILLENLYRNPEGNPLILDTILLEKVRLEPNIQLFLNTALVGCDKDGDRISSVSAFNSQSSLKFTIQSQQFIDCTGDGTLSFLAGAPFRIGAEKRDEFNELFAPSSEYGHLLGHSIYFYTKDTGKPVKYVAPAYALKDVEGEIPRFKSFSTKEMGCNLWWIEYGGRLDTIHDTEQIKWELWKVVYGVWDYFKNSGRFPEAENLTLEWVGTIPGKRESRRFVGPTIMVQQDIVEQRYHNDAVSFGGWSLDLHPADGVFSEVDGCTQWHSKGVYQIPFSSMVCSEIPNLMYGGRIMSASHVAFASTRVMATCGANANALGIAASLCKKQCVDPMELLVKNNMKNFQRELMRFGQFIPGYKLNDPEDLVRSASRIEGSSFELSQLPPDGPPKVLVRSLAQMLPISQGIVPTFSITAMSVENAVLTVQLRGSEKPYNYTPEVILAETKFPLVPGQNDLVIDFKVENPQTQYVFLSFLQNESVALCTTKTRVSALMTVEHECTQSPPSDVGVDEFERWTPVRRPMGHNLALTLDPPLKAWGVENVRNGVPRPTKRTNCWVPRADSSGRKMLKIRWDTPVKVNKVVVHFDTDYDHALESVLRGHPERTIPFCVKKWRLLELSDEERELHWAICIPTKALQVFLLHPPEAEDITVAMVISQPAAFFSRRHENANQIPISRVKHLVVPEILDNSKVIPTNAANETRLQVIGTATEYRRREPTTDFNNLSDQRSKRSWKSQQPGNAPIARHQRDGLNAPILRILQMESQSIMTQTLELIIKRNSLTKQHRRNHRRDSHNLFNYYLELFAIKMATELGAVPAQGKMSGWLFFSIFVISMGSIFWGYDIGILSTIYVSPGFNKALDHPSSSEKGLITAIFAAGQFASFALIAGPINNKYGRRWAGFGGVCLLCVGAAIQTGAVHLAMMVVGRIIAGVGTGVVSTAVPLYLSEISPAKHRGLYVAANQVGIVSGISMAFWVGYGYSFWDYGNGIDLEWRLSTAMQFVPALLFLSGVPFIPESPRWLVESDQIEAASESLCKLRGLSATEIQPELDEIRANILWHQENSITSARVFIQQKPLWSRLWRAWSLAFLQQMSGAAGIRYYLPTNFIAAGTSEELSLLASGIDGTVQVVCTVAAMFFIDKLGRRHSLGIGAIIMAFCLMINGALQTAYPGQNNQSANYVNIFFIFFFTVGYSMGFGPCAWIYASEIFPANCRSKGLAISSSGSSLGSIIVGQVWPVAVSRIGPRVYFIFMAFNVFAAILVYACYPETKGKTLEELDSHFGSLNVHSEEDATPKQMLGAEEERVEVRDKSV</sequence>
<keyword evidence="6 8" id="KW-0472">Membrane</keyword>
<feature type="transmembrane region" description="Helical" evidence="8">
    <location>
        <begin position="1305"/>
        <end position="1324"/>
    </location>
</feature>
<dbReference type="FunFam" id="1.20.1250.20:FF:000134">
    <property type="entry name" value="MFS sugar transporter protein"/>
    <property type="match status" value="1"/>
</dbReference>
<dbReference type="SUPFAM" id="SSF103473">
    <property type="entry name" value="MFS general substrate transporter"/>
    <property type="match status" value="1"/>
</dbReference>
<dbReference type="GeneID" id="70225501"/>
<organism evidence="10 11">
    <name type="scientific">Fusarium redolens</name>
    <dbReference type="NCBI Taxonomy" id="48865"/>
    <lineage>
        <taxon>Eukaryota</taxon>
        <taxon>Fungi</taxon>
        <taxon>Dikarya</taxon>
        <taxon>Ascomycota</taxon>
        <taxon>Pezizomycotina</taxon>
        <taxon>Sordariomycetes</taxon>
        <taxon>Hypocreomycetidae</taxon>
        <taxon>Hypocreales</taxon>
        <taxon>Nectriaceae</taxon>
        <taxon>Fusarium</taxon>
        <taxon>Fusarium redolens species complex</taxon>
    </lineage>
</organism>
<reference evidence="10" key="1">
    <citation type="journal article" date="2021" name="Nat. Commun.">
        <title>Genetic determinants of endophytism in the Arabidopsis root mycobiome.</title>
        <authorList>
            <person name="Mesny F."/>
            <person name="Miyauchi S."/>
            <person name="Thiergart T."/>
            <person name="Pickel B."/>
            <person name="Atanasova L."/>
            <person name="Karlsson M."/>
            <person name="Huettel B."/>
            <person name="Barry K.W."/>
            <person name="Haridas S."/>
            <person name="Chen C."/>
            <person name="Bauer D."/>
            <person name="Andreopoulos W."/>
            <person name="Pangilinan J."/>
            <person name="LaButti K."/>
            <person name="Riley R."/>
            <person name="Lipzen A."/>
            <person name="Clum A."/>
            <person name="Drula E."/>
            <person name="Henrissat B."/>
            <person name="Kohler A."/>
            <person name="Grigoriev I.V."/>
            <person name="Martin F.M."/>
            <person name="Hacquard S."/>
        </authorList>
    </citation>
    <scope>NUCLEOTIDE SEQUENCE</scope>
    <source>
        <strain evidence="10">MPI-CAGE-AT-0023</strain>
    </source>
</reference>
<dbReference type="InterPro" id="IPR036188">
    <property type="entry name" value="FAD/NAD-bd_sf"/>
</dbReference>
<evidence type="ECO:0000256" key="8">
    <source>
        <dbReference type="SAM" id="Phobius"/>
    </source>
</evidence>
<evidence type="ECO:0000256" key="3">
    <source>
        <dbReference type="ARBA" id="ARBA00022448"/>
    </source>
</evidence>
<dbReference type="NCBIfam" id="TIGR00879">
    <property type="entry name" value="SP"/>
    <property type="match status" value="1"/>
</dbReference>
<feature type="transmembrane region" description="Helical" evidence="8">
    <location>
        <begin position="1270"/>
        <end position="1293"/>
    </location>
</feature>
<comment type="subcellular location">
    <subcellularLocation>
        <location evidence="1">Membrane</location>
        <topology evidence="1">Multi-pass membrane protein</topology>
    </subcellularLocation>
</comment>
<evidence type="ECO:0000256" key="5">
    <source>
        <dbReference type="ARBA" id="ARBA00022989"/>
    </source>
</evidence>
<dbReference type="InterPro" id="IPR036259">
    <property type="entry name" value="MFS_trans_sf"/>
</dbReference>
<gene>
    <name evidence="10" type="ORF">BKA55DRAFT_593415</name>
</gene>
<dbReference type="InterPro" id="IPR020846">
    <property type="entry name" value="MFS_dom"/>
</dbReference>
<name>A0A9P9KDX4_FUSRE</name>
<dbReference type="PROSITE" id="PS00216">
    <property type="entry name" value="SUGAR_TRANSPORT_1"/>
    <property type="match status" value="1"/>
</dbReference>
<dbReference type="Pfam" id="PF00083">
    <property type="entry name" value="Sugar_tr"/>
    <property type="match status" value="1"/>
</dbReference>
<feature type="transmembrane region" description="Helical" evidence="8">
    <location>
        <begin position="1048"/>
        <end position="1068"/>
    </location>
</feature>
<dbReference type="InterPro" id="IPR005829">
    <property type="entry name" value="Sugar_transporter_CS"/>
</dbReference>
<dbReference type="PRINTS" id="PR00171">
    <property type="entry name" value="SUGRTRNSPORT"/>
</dbReference>
<keyword evidence="3" id="KW-0813">Transport</keyword>
<feature type="compositionally biased region" description="Basic and acidic residues" evidence="7">
    <location>
        <begin position="1389"/>
        <end position="1400"/>
    </location>
</feature>
<dbReference type="GO" id="GO:0005351">
    <property type="term" value="F:carbohydrate:proton symporter activity"/>
    <property type="evidence" value="ECO:0007669"/>
    <property type="project" value="TreeGrafter"/>
</dbReference>
<evidence type="ECO:0000313" key="10">
    <source>
        <dbReference type="EMBL" id="KAH7253755.1"/>
    </source>
</evidence>
<keyword evidence="5 8" id="KW-1133">Transmembrane helix</keyword>
<evidence type="ECO:0000313" key="11">
    <source>
        <dbReference type="Proteomes" id="UP000720189"/>
    </source>
</evidence>
<feature type="transmembrane region" description="Helical" evidence="8">
    <location>
        <begin position="916"/>
        <end position="941"/>
    </location>
</feature>
<dbReference type="RefSeq" id="XP_046050002.1">
    <property type="nucleotide sequence ID" value="XM_046195547.1"/>
</dbReference>
<evidence type="ECO:0000256" key="2">
    <source>
        <dbReference type="ARBA" id="ARBA00010992"/>
    </source>
</evidence>
<evidence type="ECO:0000256" key="6">
    <source>
        <dbReference type="ARBA" id="ARBA00023136"/>
    </source>
</evidence>
<comment type="caution">
    <text evidence="10">The sequence shown here is derived from an EMBL/GenBank/DDBJ whole genome shotgun (WGS) entry which is preliminary data.</text>
</comment>
<protein>
    <recommendedName>
        <fullName evidence="9">Major facilitator superfamily (MFS) profile domain-containing protein</fullName>
    </recommendedName>
</protein>
<evidence type="ECO:0000256" key="1">
    <source>
        <dbReference type="ARBA" id="ARBA00004141"/>
    </source>
</evidence>
<dbReference type="PANTHER" id="PTHR48022">
    <property type="entry name" value="PLASTIDIC GLUCOSE TRANSPORTER 4"/>
    <property type="match status" value="1"/>
</dbReference>
<feature type="transmembrane region" description="Helical" evidence="8">
    <location>
        <begin position="889"/>
        <end position="909"/>
    </location>
</feature>
<feature type="region of interest" description="Disordered" evidence="7">
    <location>
        <begin position="1376"/>
        <end position="1400"/>
    </location>
</feature>
<accession>A0A9P9KDX4</accession>
<dbReference type="OrthoDB" id="6612291at2759"/>
<dbReference type="Pfam" id="PF12831">
    <property type="entry name" value="FAD_oxidored"/>
    <property type="match status" value="1"/>
</dbReference>
<evidence type="ECO:0000256" key="7">
    <source>
        <dbReference type="SAM" id="MobiDB-lite"/>
    </source>
</evidence>
<feature type="transmembrane region" description="Helical" evidence="8">
    <location>
        <begin position="989"/>
        <end position="1009"/>
    </location>
</feature>
<keyword evidence="4 8" id="KW-0812">Transmembrane</keyword>
<dbReference type="InterPro" id="IPR003663">
    <property type="entry name" value="Sugar/inositol_transpt"/>
</dbReference>
<feature type="transmembrane region" description="Helical" evidence="8">
    <location>
        <begin position="1015"/>
        <end position="1036"/>
    </location>
</feature>
<dbReference type="GO" id="GO:0016020">
    <property type="term" value="C:membrane"/>
    <property type="evidence" value="ECO:0007669"/>
    <property type="project" value="UniProtKB-SubCell"/>
</dbReference>
<proteinExistence type="inferred from homology"/>
<evidence type="ECO:0000259" key="9">
    <source>
        <dbReference type="PROSITE" id="PS50850"/>
    </source>
</evidence>
<evidence type="ECO:0000256" key="4">
    <source>
        <dbReference type="ARBA" id="ARBA00022692"/>
    </source>
</evidence>
<comment type="similarity">
    <text evidence="2">Belongs to the major facilitator superfamily. Sugar transporter (TC 2.A.1.1) family.</text>
</comment>
<dbReference type="PROSITE" id="PS00217">
    <property type="entry name" value="SUGAR_TRANSPORT_2"/>
    <property type="match status" value="1"/>
</dbReference>
<dbReference type="PANTHER" id="PTHR48022:SF14">
    <property type="entry name" value="MAJOR FACILITATOR SUPERFAMILY (MFS) PROFILE DOMAIN-CONTAINING PROTEIN-RELATED"/>
    <property type="match status" value="1"/>
</dbReference>
<dbReference type="InterPro" id="IPR050360">
    <property type="entry name" value="MFS_Sugar_Transporters"/>
</dbReference>
<dbReference type="PROSITE" id="PS50850">
    <property type="entry name" value="MFS"/>
    <property type="match status" value="1"/>
</dbReference>
<dbReference type="Gene3D" id="3.50.50.60">
    <property type="entry name" value="FAD/NAD(P)-binding domain"/>
    <property type="match status" value="1"/>
</dbReference>
<feature type="transmembrane region" description="Helical" evidence="8">
    <location>
        <begin position="961"/>
        <end position="982"/>
    </location>
</feature>
<dbReference type="SUPFAM" id="SSF51905">
    <property type="entry name" value="FAD/NAD(P)-binding domain"/>
    <property type="match status" value="1"/>
</dbReference>
<feature type="transmembrane region" description="Helical" evidence="8">
    <location>
        <begin position="1088"/>
        <end position="1104"/>
    </location>
</feature>
<feature type="transmembrane region" description="Helical" evidence="8">
    <location>
        <begin position="1336"/>
        <end position="1354"/>
    </location>
</feature>
<dbReference type="InterPro" id="IPR005828">
    <property type="entry name" value="MFS_sugar_transport-like"/>
</dbReference>
<dbReference type="EMBL" id="JAGMUX010000007">
    <property type="protein sequence ID" value="KAH7253755.1"/>
    <property type="molecule type" value="Genomic_DNA"/>
</dbReference>
<feature type="transmembrane region" description="Helical" evidence="8">
    <location>
        <begin position="1237"/>
        <end position="1258"/>
    </location>
</feature>
<dbReference type="Gene3D" id="1.20.1250.20">
    <property type="entry name" value="MFS general substrate transporter like domains"/>
    <property type="match status" value="1"/>
</dbReference>
<keyword evidence="11" id="KW-1185">Reference proteome</keyword>
<feature type="region of interest" description="Disordered" evidence="7">
    <location>
        <begin position="809"/>
        <end position="839"/>
    </location>
</feature>
<feature type="region of interest" description="Disordered" evidence="7">
    <location>
        <begin position="1"/>
        <end position="20"/>
    </location>
</feature>